<dbReference type="AlphaFoldDB" id="A0A5A9W531"/>
<evidence type="ECO:0000313" key="2">
    <source>
        <dbReference type="EMBL" id="KAA0875643.1"/>
    </source>
</evidence>
<sequence length="327" mass="35399">MSNLSKTTLAAGVGVGVVVLVGGGWFGLSAFASGKAEQELKAKLAQANLLPYVTWSAVNSSPLGGEISIRNLKINYTEQGWRGPTLYLMDAERVVLNGFNAPEKAVRAAGIQLEKVSFPSMQRDQREQNQLRSAYQDSPIMMLAYNTGRQELPPFSVAMRWQLNEQLAGLTLSLDQPELLSLSGTTAFSGMFGPLLQQLQSDPENVVALSGILAQMAATTGLSQLDLELKDQGAVNRLLTLQARYAQANGQPNQSANELYALIKGECQSDLAAVFRNQDACDRLASFVSGKQKQLALKTVTNGSLTANDFMFGGLEQVKNRLQPELR</sequence>
<feature type="transmembrane region" description="Helical" evidence="1">
    <location>
        <begin position="7"/>
        <end position="28"/>
    </location>
</feature>
<organism evidence="2 3">
    <name type="scientific">Nitrincola tapanii</name>
    <dbReference type="NCBI Taxonomy" id="1708751"/>
    <lineage>
        <taxon>Bacteria</taxon>
        <taxon>Pseudomonadati</taxon>
        <taxon>Pseudomonadota</taxon>
        <taxon>Gammaproteobacteria</taxon>
        <taxon>Oceanospirillales</taxon>
        <taxon>Oceanospirillaceae</taxon>
        <taxon>Nitrincola</taxon>
    </lineage>
</organism>
<dbReference type="EMBL" id="SMRS01000002">
    <property type="protein sequence ID" value="KAA0875643.1"/>
    <property type="molecule type" value="Genomic_DNA"/>
</dbReference>
<keyword evidence="1" id="KW-1133">Transmembrane helix</keyword>
<keyword evidence="1" id="KW-0812">Transmembrane</keyword>
<proteinExistence type="predicted"/>
<gene>
    <name evidence="2" type="ORF">E1H14_02800</name>
</gene>
<comment type="caution">
    <text evidence="2">The sequence shown here is derived from an EMBL/GenBank/DDBJ whole genome shotgun (WGS) entry which is preliminary data.</text>
</comment>
<protein>
    <submittedName>
        <fullName evidence="2">Uncharacterized protein</fullName>
    </submittedName>
</protein>
<keyword evidence="3" id="KW-1185">Reference proteome</keyword>
<accession>A0A5A9W531</accession>
<dbReference type="RefSeq" id="WP_149389948.1">
    <property type="nucleotide sequence ID" value="NZ_SMRS01000002.1"/>
</dbReference>
<name>A0A5A9W531_9GAMM</name>
<dbReference type="OrthoDB" id="7031284at2"/>
<evidence type="ECO:0000256" key="1">
    <source>
        <dbReference type="SAM" id="Phobius"/>
    </source>
</evidence>
<reference evidence="2 3" key="1">
    <citation type="submission" date="2019-03" db="EMBL/GenBank/DDBJ databases">
        <title>Nitrincola sp. nov. isolated from an Indian soda lake.</title>
        <authorList>
            <person name="Joshi A."/>
            <person name="Thite S.V."/>
            <person name="Joseph N."/>
            <person name="Dhotre D."/>
            <person name="Moorthy M."/>
            <person name="Shouche Y.S."/>
        </authorList>
    </citation>
    <scope>NUCLEOTIDE SEQUENCE [LARGE SCALE GENOMIC DNA]</scope>
    <source>
        <strain evidence="2 3">MEB193</strain>
    </source>
</reference>
<evidence type="ECO:0000313" key="3">
    <source>
        <dbReference type="Proteomes" id="UP000325302"/>
    </source>
</evidence>
<keyword evidence="1" id="KW-0472">Membrane</keyword>
<dbReference type="Proteomes" id="UP000325302">
    <property type="component" value="Unassembled WGS sequence"/>
</dbReference>